<proteinExistence type="predicted"/>
<reference evidence="2 3" key="1">
    <citation type="submission" date="2022-04" db="EMBL/GenBank/DDBJ databases">
        <title>Roseobacter sp. WL0113 is a bacterium isolated from neritic sediment.</title>
        <authorList>
            <person name="Wang L."/>
            <person name="He W."/>
            <person name="Zhang D.-F."/>
        </authorList>
    </citation>
    <scope>NUCLEOTIDE SEQUENCE [LARGE SCALE GENOMIC DNA]</scope>
    <source>
        <strain evidence="2 3">WL0113</strain>
    </source>
</reference>
<sequence length="281" mass="30349">MKKTTSRSFISRVRASMADLHPSERRLAETVLNFPGDMAGYTASEVAELAGVSNATVSRFVRKIGYRSYEEARRAVRDAGRTGTALLRFGTAEGDPAHAVTAHLEQSRLNLEKTYNELDFKLVDDIVGSLHAAPKVWLAGFRAGYPLASYLAWQIGQVLPSVRLLPKPGETLAESAASFGATDVLIVLSLRRAPRTAASVVELAHDAGVHVGIIGDVAELEAMPARWRVACSTASKGPLLNHTSVLAVCNLIATRTLELAGPEGRQRMGRIEDIHDRLGEL</sequence>
<accession>A0ABT3BIS3</accession>
<comment type="caution">
    <text evidence="2">The sequence shown here is derived from an EMBL/GenBank/DDBJ whole genome shotgun (WGS) entry which is preliminary data.</text>
</comment>
<name>A0ABT3BIS3_9RHOB</name>
<organism evidence="2 3">
    <name type="scientific">Roseobacter sinensis</name>
    <dbReference type="NCBI Taxonomy" id="2931391"/>
    <lineage>
        <taxon>Bacteria</taxon>
        <taxon>Pseudomonadati</taxon>
        <taxon>Pseudomonadota</taxon>
        <taxon>Alphaproteobacteria</taxon>
        <taxon>Rhodobacterales</taxon>
        <taxon>Roseobacteraceae</taxon>
        <taxon>Roseobacter</taxon>
    </lineage>
</organism>
<dbReference type="Gene3D" id="3.40.50.10490">
    <property type="entry name" value="Glucose-6-phosphate isomerase like protein, domain 1"/>
    <property type="match status" value="1"/>
</dbReference>
<dbReference type="InterPro" id="IPR047640">
    <property type="entry name" value="RpiR-like"/>
</dbReference>
<evidence type="ECO:0000313" key="3">
    <source>
        <dbReference type="Proteomes" id="UP001208690"/>
    </source>
</evidence>
<dbReference type="InterPro" id="IPR036388">
    <property type="entry name" value="WH-like_DNA-bd_sf"/>
</dbReference>
<dbReference type="Proteomes" id="UP001208690">
    <property type="component" value="Unassembled WGS sequence"/>
</dbReference>
<dbReference type="EMBL" id="JALIEB010000015">
    <property type="protein sequence ID" value="MCV3273440.1"/>
    <property type="molecule type" value="Genomic_DNA"/>
</dbReference>
<dbReference type="PANTHER" id="PTHR30514">
    <property type="entry name" value="GLUCOKINASE"/>
    <property type="match status" value="1"/>
</dbReference>
<dbReference type="InterPro" id="IPR009057">
    <property type="entry name" value="Homeodomain-like_sf"/>
</dbReference>
<evidence type="ECO:0000259" key="1">
    <source>
        <dbReference type="PROSITE" id="PS51071"/>
    </source>
</evidence>
<dbReference type="Pfam" id="PF01418">
    <property type="entry name" value="HTH_6"/>
    <property type="match status" value="1"/>
</dbReference>
<dbReference type="InterPro" id="IPR000281">
    <property type="entry name" value="HTH_RpiR"/>
</dbReference>
<dbReference type="PANTHER" id="PTHR30514:SF18">
    <property type="entry name" value="RPIR-FAMILY TRANSCRIPTIONAL REGULATOR"/>
    <property type="match status" value="1"/>
</dbReference>
<gene>
    <name evidence="2" type="ORF">MUB52_18565</name>
</gene>
<protein>
    <submittedName>
        <fullName evidence="2">MurR/RpiR family transcriptional regulator</fullName>
    </submittedName>
</protein>
<dbReference type="SUPFAM" id="SSF46689">
    <property type="entry name" value="Homeodomain-like"/>
    <property type="match status" value="1"/>
</dbReference>
<dbReference type="Gene3D" id="1.10.10.10">
    <property type="entry name" value="Winged helix-like DNA-binding domain superfamily/Winged helix DNA-binding domain"/>
    <property type="match status" value="1"/>
</dbReference>
<keyword evidence="3" id="KW-1185">Reference proteome</keyword>
<feature type="domain" description="HTH rpiR-type" evidence="1">
    <location>
        <begin position="7"/>
        <end position="83"/>
    </location>
</feature>
<dbReference type="RefSeq" id="WP_263845665.1">
    <property type="nucleotide sequence ID" value="NZ_JALIEB010000015.1"/>
</dbReference>
<dbReference type="InterPro" id="IPR046348">
    <property type="entry name" value="SIS_dom_sf"/>
</dbReference>
<dbReference type="SUPFAM" id="SSF53697">
    <property type="entry name" value="SIS domain"/>
    <property type="match status" value="1"/>
</dbReference>
<evidence type="ECO:0000313" key="2">
    <source>
        <dbReference type="EMBL" id="MCV3273440.1"/>
    </source>
</evidence>
<dbReference type="PROSITE" id="PS51071">
    <property type="entry name" value="HTH_RPIR"/>
    <property type="match status" value="1"/>
</dbReference>